<reference evidence="1 3" key="2">
    <citation type="submission" date="2016-10" db="EMBL/GenBank/DDBJ databases">
        <authorList>
            <person name="Varghese N."/>
            <person name="Submissions S."/>
        </authorList>
    </citation>
    <scope>NUCLEOTIDE SEQUENCE [LARGE SCALE GENOMIC DNA]</scope>
    <source>
        <strain evidence="1 3">DSM 282</strain>
    </source>
</reference>
<accession>A0A1I3ZTU2</accession>
<dbReference type="AlphaFoldDB" id="A0A1I3ZTU2"/>
<reference evidence="2 4" key="1">
    <citation type="submission" date="2016-10" db="EMBL/GenBank/DDBJ databases">
        <authorList>
            <person name="de Groot N.N."/>
        </authorList>
    </citation>
    <scope>NUCLEOTIDE SEQUENCE [LARGE SCALE GENOMIC DNA]</scope>
    <source>
        <strain evidence="2 4">DSM 381</strain>
    </source>
</reference>
<dbReference type="GO" id="GO:0032259">
    <property type="term" value="P:methylation"/>
    <property type="evidence" value="ECO:0007669"/>
    <property type="project" value="UniProtKB-KW"/>
</dbReference>
<dbReference type="SUPFAM" id="SSF53335">
    <property type="entry name" value="S-adenosyl-L-methionine-dependent methyltransferases"/>
    <property type="match status" value="1"/>
</dbReference>
<keyword evidence="3" id="KW-1185">Reference proteome</keyword>
<dbReference type="EMBL" id="FOKJ01000005">
    <property type="protein sequence ID" value="SFA85583.1"/>
    <property type="molecule type" value="Genomic_DNA"/>
</dbReference>
<keyword evidence="2" id="KW-0489">Methyltransferase</keyword>
<dbReference type="Gene3D" id="3.40.50.150">
    <property type="entry name" value="Vaccinia Virus protein VP39"/>
    <property type="match status" value="1"/>
</dbReference>
<sequence>MPSITLRNHYAEHEGFVSDKWDIYLSEYERLFRSLKQAPVALLEVGIQNGGSLEIWERYFPNASSILGCDINQGCENLAYTSDKIRLVIGNINQPQTLEKLFSIAAEFDIVIDDGSHTSSDIIATFCNLFPRLKHGGLYVVEDLHCSYWEAYEGGLHHPRSSMAFFKALADVLNFEHWGTEHSRKTLLQPLGISPELGEAVLAEIHSIEFVNSMCILTRRPEASNRLGKRHVVGKTELVCPIKHVHGADIDVPSQHENKFSRGETVDDRRTITSRLAAISQRGRSLGMRLKGYARDLLGRA</sequence>
<organism evidence="2 4">
    <name type="scientific">Azotobacter beijerinckii</name>
    <dbReference type="NCBI Taxonomy" id="170623"/>
    <lineage>
        <taxon>Bacteria</taxon>
        <taxon>Pseudomonadati</taxon>
        <taxon>Pseudomonadota</taxon>
        <taxon>Gammaproteobacteria</taxon>
        <taxon>Pseudomonadales</taxon>
        <taxon>Pseudomonadaceae</taxon>
        <taxon>Azotobacter</taxon>
    </lineage>
</organism>
<proteinExistence type="predicted"/>
<keyword evidence="2" id="KW-0808">Transferase</keyword>
<evidence type="ECO:0000313" key="4">
    <source>
        <dbReference type="Proteomes" id="UP000199579"/>
    </source>
</evidence>
<protein>
    <submittedName>
        <fullName evidence="2">Methyltransferase domain-containing protein</fullName>
    </submittedName>
</protein>
<evidence type="ECO:0000313" key="2">
    <source>
        <dbReference type="EMBL" id="SFK47594.1"/>
    </source>
</evidence>
<gene>
    <name evidence="1" type="ORF">SAMN04244571_00589</name>
    <name evidence="2" type="ORF">SAMN04244574_00745</name>
</gene>
<name>A0A1I3ZTU2_9GAMM</name>
<dbReference type="GO" id="GO:0008168">
    <property type="term" value="F:methyltransferase activity"/>
    <property type="evidence" value="ECO:0007669"/>
    <property type="project" value="UniProtKB-KW"/>
</dbReference>
<dbReference type="InterPro" id="IPR029063">
    <property type="entry name" value="SAM-dependent_MTases_sf"/>
</dbReference>
<evidence type="ECO:0000313" key="3">
    <source>
        <dbReference type="Proteomes" id="UP000198861"/>
    </source>
</evidence>
<evidence type="ECO:0000313" key="1">
    <source>
        <dbReference type="EMBL" id="SFA85583.1"/>
    </source>
</evidence>
<dbReference type="EMBL" id="FOSX01000007">
    <property type="protein sequence ID" value="SFK47594.1"/>
    <property type="molecule type" value="Genomic_DNA"/>
</dbReference>
<dbReference type="Proteomes" id="UP000199579">
    <property type="component" value="Unassembled WGS sequence"/>
</dbReference>
<dbReference type="Proteomes" id="UP000198861">
    <property type="component" value="Unassembled WGS sequence"/>
</dbReference>